<evidence type="ECO:0000313" key="1">
    <source>
        <dbReference type="EMBL" id="PJA02415.1"/>
    </source>
</evidence>
<name>A0A2M7VKN5_9BACT</name>
<dbReference type="InterPro" id="IPR016181">
    <property type="entry name" value="Acyl_CoA_acyltransferase"/>
</dbReference>
<dbReference type="Proteomes" id="UP000231469">
    <property type="component" value="Unassembled WGS sequence"/>
</dbReference>
<sequence length="253" mass="29732">MYQHSDKSRKKYIKIGDKKLEIEIIFNPAQALPHLRDKIISDIRQITKLAWADFGYVVSQWFDWASILLIVRYRGKIVGFSANEFVGENLVVFLSTMILPNFQNMGLSKILQGFTVKQFLLRNFNFKFWKYFKKTYFAFRTPKPSLVAAVLRYNIVPSINGREPTHEELEIAKKIANKFSPHCIFDEEHFVIRGALKYNPDLIFNLDEIPYSNNKMVDEFCKRYLKYEKKEGNLFVIVGHPNFLQKILALFAN</sequence>
<reference evidence="2" key="1">
    <citation type="submission" date="2017-09" db="EMBL/GenBank/DDBJ databases">
        <title>Depth-based differentiation of microbial function through sediment-hosted aquifers and enrichment of novel symbionts in the deep terrestrial subsurface.</title>
        <authorList>
            <person name="Probst A.J."/>
            <person name="Ladd B."/>
            <person name="Jarett J.K."/>
            <person name="Geller-Mcgrath D.E."/>
            <person name="Sieber C.M.K."/>
            <person name="Emerson J.B."/>
            <person name="Anantharaman K."/>
            <person name="Thomas B.C."/>
            <person name="Malmstrom R."/>
            <person name="Stieglmeier M."/>
            <person name="Klingl A."/>
            <person name="Woyke T."/>
            <person name="Ryan C.M."/>
            <person name="Banfield J.F."/>
        </authorList>
    </citation>
    <scope>NUCLEOTIDE SEQUENCE [LARGE SCALE GENOMIC DNA]</scope>
</reference>
<comment type="caution">
    <text evidence="1">The sequence shown here is derived from an EMBL/GenBank/DDBJ whole genome shotgun (WGS) entry which is preliminary data.</text>
</comment>
<proteinExistence type="predicted"/>
<dbReference type="AlphaFoldDB" id="A0A2M7VKN5"/>
<organism evidence="1 2">
    <name type="scientific">bacterium (Candidatus Gribaldobacteria) CG_4_10_14_0_2_um_filter_36_18</name>
    <dbReference type="NCBI Taxonomy" id="2014264"/>
    <lineage>
        <taxon>Bacteria</taxon>
        <taxon>Candidatus Gribaldobacteria</taxon>
    </lineage>
</organism>
<dbReference type="EMBL" id="PFPS01000039">
    <property type="protein sequence ID" value="PJA02415.1"/>
    <property type="molecule type" value="Genomic_DNA"/>
</dbReference>
<protein>
    <recommendedName>
        <fullName evidence="3">N-acetyltransferase domain-containing protein</fullName>
    </recommendedName>
</protein>
<evidence type="ECO:0000313" key="2">
    <source>
        <dbReference type="Proteomes" id="UP000231469"/>
    </source>
</evidence>
<accession>A0A2M7VKN5</accession>
<dbReference type="SUPFAM" id="SSF55729">
    <property type="entry name" value="Acyl-CoA N-acyltransferases (Nat)"/>
    <property type="match status" value="1"/>
</dbReference>
<evidence type="ECO:0008006" key="3">
    <source>
        <dbReference type="Google" id="ProtNLM"/>
    </source>
</evidence>
<gene>
    <name evidence="1" type="ORF">COX73_00890</name>
</gene>